<dbReference type="EMBL" id="JAVRRR010000305">
    <property type="protein sequence ID" value="KAK5143524.1"/>
    <property type="molecule type" value="Genomic_DNA"/>
</dbReference>
<feature type="compositionally biased region" description="Basic and acidic residues" evidence="1">
    <location>
        <begin position="106"/>
        <end position="121"/>
    </location>
</feature>
<dbReference type="SMART" id="SM00384">
    <property type="entry name" value="AT_hook"/>
    <property type="match status" value="3"/>
</dbReference>
<evidence type="ECO:0008006" key="4">
    <source>
        <dbReference type="Google" id="ProtNLM"/>
    </source>
</evidence>
<proteinExistence type="predicted"/>
<evidence type="ECO:0000313" key="2">
    <source>
        <dbReference type="EMBL" id="KAK5143524.1"/>
    </source>
</evidence>
<name>A0ABR0L4Y5_9PEZI</name>
<dbReference type="InterPro" id="IPR017956">
    <property type="entry name" value="AT_hook_DNA-bd_motif"/>
</dbReference>
<dbReference type="Proteomes" id="UP001308179">
    <property type="component" value="Unassembled WGS sequence"/>
</dbReference>
<feature type="compositionally biased region" description="Basic and acidic residues" evidence="1">
    <location>
        <begin position="51"/>
        <end position="60"/>
    </location>
</feature>
<feature type="region of interest" description="Disordered" evidence="1">
    <location>
        <begin position="1"/>
        <end position="121"/>
    </location>
</feature>
<evidence type="ECO:0000256" key="1">
    <source>
        <dbReference type="SAM" id="MobiDB-lite"/>
    </source>
</evidence>
<keyword evidence="3" id="KW-1185">Reference proteome</keyword>
<organism evidence="2 3">
    <name type="scientific">Rachicladosporium monterosium</name>
    <dbReference type="NCBI Taxonomy" id="1507873"/>
    <lineage>
        <taxon>Eukaryota</taxon>
        <taxon>Fungi</taxon>
        <taxon>Dikarya</taxon>
        <taxon>Ascomycota</taxon>
        <taxon>Pezizomycotina</taxon>
        <taxon>Dothideomycetes</taxon>
        <taxon>Dothideomycetidae</taxon>
        <taxon>Cladosporiales</taxon>
        <taxon>Cladosporiaceae</taxon>
        <taxon>Rachicladosporium</taxon>
    </lineage>
</organism>
<protein>
    <recommendedName>
        <fullName evidence="4">Histone H1</fullName>
    </recommendedName>
</protein>
<gene>
    <name evidence="2" type="ORF">LTR32_004360</name>
</gene>
<accession>A0ABR0L4Y5</accession>
<reference evidence="2 3" key="1">
    <citation type="submission" date="2023-08" db="EMBL/GenBank/DDBJ databases">
        <title>Black Yeasts Isolated from many extreme environments.</title>
        <authorList>
            <person name="Coleine C."/>
            <person name="Stajich J.E."/>
            <person name="Selbmann L."/>
        </authorList>
    </citation>
    <scope>NUCLEOTIDE SEQUENCE [LARGE SCALE GENOMIC DNA]</scope>
    <source>
        <strain evidence="2 3">CCFEE 5386</strain>
    </source>
</reference>
<dbReference type="PRINTS" id="PR00929">
    <property type="entry name" value="ATHOOK"/>
</dbReference>
<sequence>MPPKKNCAPRTDVTVDSQTAPQAKKRKAATKEADAPVKKRGRTAKAAAAATKDDADKPDVPVEDAPTTTKTRGRPATKDAANAKSAVTSEEKASPRKRGRPPKAGETAKSHADQEAAKKTL</sequence>
<evidence type="ECO:0000313" key="3">
    <source>
        <dbReference type="Proteomes" id="UP001308179"/>
    </source>
</evidence>
<comment type="caution">
    <text evidence="2">The sequence shown here is derived from an EMBL/GenBank/DDBJ whole genome shotgun (WGS) entry which is preliminary data.</text>
</comment>